<evidence type="ECO:0000313" key="12">
    <source>
        <dbReference type="EMBL" id="QMV47372.1"/>
    </source>
</evidence>
<dbReference type="NCBIfam" id="NF004321">
    <property type="entry name" value="PRK05715.1-3"/>
    <property type="match status" value="1"/>
</dbReference>
<keyword evidence="10 11" id="KW-0472">Membrane</keyword>
<evidence type="ECO:0000256" key="1">
    <source>
        <dbReference type="ARBA" id="ARBA00002378"/>
    </source>
</evidence>
<dbReference type="GO" id="GO:0005886">
    <property type="term" value="C:plasma membrane"/>
    <property type="evidence" value="ECO:0007669"/>
    <property type="project" value="UniProtKB-SubCell"/>
</dbReference>
<evidence type="ECO:0000256" key="3">
    <source>
        <dbReference type="ARBA" id="ARBA00010519"/>
    </source>
</evidence>
<accession>A0A6I5SXZ4</accession>
<keyword evidence="11" id="KW-0830">Ubiquinone</keyword>
<dbReference type="Pfam" id="PF00420">
    <property type="entry name" value="Oxidored_q2"/>
    <property type="match status" value="1"/>
</dbReference>
<dbReference type="PANTHER" id="PTHR11434:SF21">
    <property type="entry name" value="NADH DEHYDROGENASE SUBUNIT 4L-RELATED"/>
    <property type="match status" value="1"/>
</dbReference>
<feature type="transmembrane region" description="Helical" evidence="11">
    <location>
        <begin position="61"/>
        <end position="86"/>
    </location>
</feature>
<keyword evidence="4 11" id="KW-0813">Transport</keyword>
<comment type="catalytic activity">
    <reaction evidence="11">
        <text>a quinone + NADH + 5 H(+)(in) = a quinol + NAD(+) + 4 H(+)(out)</text>
        <dbReference type="Rhea" id="RHEA:57888"/>
        <dbReference type="ChEBI" id="CHEBI:15378"/>
        <dbReference type="ChEBI" id="CHEBI:24646"/>
        <dbReference type="ChEBI" id="CHEBI:57540"/>
        <dbReference type="ChEBI" id="CHEBI:57945"/>
        <dbReference type="ChEBI" id="CHEBI:132124"/>
    </reaction>
</comment>
<dbReference type="GO" id="GO:0048038">
    <property type="term" value="F:quinone binding"/>
    <property type="evidence" value="ECO:0007669"/>
    <property type="project" value="UniProtKB-KW"/>
</dbReference>
<evidence type="ECO:0000256" key="6">
    <source>
        <dbReference type="ARBA" id="ARBA00022719"/>
    </source>
</evidence>
<feature type="transmembrane region" description="Helical" evidence="11">
    <location>
        <begin position="6"/>
        <end position="26"/>
    </location>
</feature>
<dbReference type="RefSeq" id="WP_019236815.1">
    <property type="nucleotide sequence ID" value="NZ_CP050530.1"/>
</dbReference>
<evidence type="ECO:0000256" key="11">
    <source>
        <dbReference type="HAMAP-Rule" id="MF_01456"/>
    </source>
</evidence>
<sequence>MEIGLNHFLIVAAILFTIGVCGIFINRKSIINILLSIEILLLAININLVAFSAFMNDIVGQIFVMFVLTVAAAESGVGLAILVVYYRSRGNIDVEQANLMKE</sequence>
<evidence type="ECO:0000256" key="10">
    <source>
        <dbReference type="ARBA" id="ARBA00023136"/>
    </source>
</evidence>
<keyword evidence="8 11" id="KW-1133">Transmembrane helix</keyword>
<protein>
    <recommendedName>
        <fullName evidence="11">NADH-quinone oxidoreductase subunit K</fullName>
        <ecNumber evidence="11">7.1.1.-</ecNumber>
    </recommendedName>
    <alternativeName>
        <fullName evidence="11">NADH dehydrogenase I subunit K</fullName>
    </alternativeName>
    <alternativeName>
        <fullName evidence="11">NDH-1 subunit K</fullName>
    </alternativeName>
</protein>
<dbReference type="EMBL" id="CP050530">
    <property type="protein sequence ID" value="QMV47372.1"/>
    <property type="molecule type" value="Genomic_DNA"/>
</dbReference>
<keyword evidence="5 11" id="KW-0812">Transmembrane</keyword>
<dbReference type="Gene3D" id="1.10.287.3510">
    <property type="match status" value="1"/>
</dbReference>
<dbReference type="InterPro" id="IPR001133">
    <property type="entry name" value="NADH_UbQ_OxRdtase_chain4L/K"/>
</dbReference>
<dbReference type="InterPro" id="IPR039428">
    <property type="entry name" value="NUOK/Mnh_C1-like"/>
</dbReference>
<evidence type="ECO:0000256" key="4">
    <source>
        <dbReference type="ARBA" id="ARBA00022448"/>
    </source>
</evidence>
<dbReference type="EC" id="7.1.1.-" evidence="11"/>
<dbReference type="FunFam" id="1.10.287.3510:FF:000001">
    <property type="entry name" value="NADH-quinone oxidoreductase subunit K"/>
    <property type="match status" value="1"/>
</dbReference>
<dbReference type="HAMAP" id="MF_01456">
    <property type="entry name" value="NDH1_NuoK"/>
    <property type="match status" value="1"/>
</dbReference>
<evidence type="ECO:0000313" key="13">
    <source>
        <dbReference type="Proteomes" id="UP000515596"/>
    </source>
</evidence>
<evidence type="ECO:0000256" key="8">
    <source>
        <dbReference type="ARBA" id="ARBA00022989"/>
    </source>
</evidence>
<organism evidence="12 13">
    <name type="scientific">Wolbachia pipientis</name>
    <dbReference type="NCBI Taxonomy" id="955"/>
    <lineage>
        <taxon>Bacteria</taxon>
        <taxon>Pseudomonadati</taxon>
        <taxon>Pseudomonadota</taxon>
        <taxon>Alphaproteobacteria</taxon>
        <taxon>Rickettsiales</taxon>
        <taxon>Anaplasmataceae</taxon>
        <taxon>Wolbachieae</taxon>
        <taxon>Wolbachia</taxon>
    </lineage>
</organism>
<comment type="subunit">
    <text evidence="11">NDH-1 is composed of 14 different subunits. Subunits NuoA, H, J, K, L, M, N constitute the membrane sector of the complex.</text>
</comment>
<reference evidence="12 13" key="1">
    <citation type="journal article" date="2020" name="Mol. Biol. Evol.">
        <title>Life and death of selfish genes: comparative genomics reveals the dynamic evolution of cytoplasmic incompatibility.</title>
        <authorList>
            <person name="Martinez J."/>
            <person name="Klasson L."/>
            <person name="Welch J."/>
            <person name="Jiggins F.M."/>
        </authorList>
    </citation>
    <scope>NUCLEOTIDE SEQUENCE [LARGE SCALE GENOMIC DNA]</scope>
    <source>
        <strain evidence="12">WNik</strain>
    </source>
</reference>
<comment type="similarity">
    <text evidence="3 11">Belongs to the complex I subunit 4L family.</text>
</comment>
<dbReference type="AlphaFoldDB" id="A0A6I5SXZ4"/>
<dbReference type="Proteomes" id="UP000515596">
    <property type="component" value="Chromosome"/>
</dbReference>
<dbReference type="GO" id="GO:0042773">
    <property type="term" value="P:ATP synthesis coupled electron transport"/>
    <property type="evidence" value="ECO:0007669"/>
    <property type="project" value="InterPro"/>
</dbReference>
<gene>
    <name evidence="11 12" type="primary">nuoK</name>
    <name evidence="12" type="ORF">HC356_05235</name>
</gene>
<feature type="transmembrane region" description="Helical" evidence="11">
    <location>
        <begin position="33"/>
        <end position="55"/>
    </location>
</feature>
<keyword evidence="12" id="KW-0560">Oxidoreductase</keyword>
<evidence type="ECO:0000256" key="9">
    <source>
        <dbReference type="ARBA" id="ARBA00023027"/>
    </source>
</evidence>
<proteinExistence type="inferred from homology"/>
<dbReference type="PANTHER" id="PTHR11434">
    <property type="entry name" value="NADH-UBIQUINONE OXIDOREDUCTASE SUBUNIT ND4L"/>
    <property type="match status" value="1"/>
</dbReference>
<comment type="subcellular location">
    <subcellularLocation>
        <location evidence="11">Cell membrane</location>
        <topology evidence="11">Multi-pass membrane protein</topology>
    </subcellularLocation>
    <subcellularLocation>
        <location evidence="2">Membrane</location>
        <topology evidence="2">Multi-pass membrane protein</topology>
    </subcellularLocation>
</comment>
<evidence type="ECO:0000256" key="5">
    <source>
        <dbReference type="ARBA" id="ARBA00022692"/>
    </source>
</evidence>
<dbReference type="NCBIfam" id="NF004320">
    <property type="entry name" value="PRK05715.1-2"/>
    <property type="match status" value="1"/>
</dbReference>
<evidence type="ECO:0000256" key="2">
    <source>
        <dbReference type="ARBA" id="ARBA00004141"/>
    </source>
</evidence>
<keyword evidence="11" id="KW-1003">Cell membrane</keyword>
<dbReference type="GO" id="GO:0050136">
    <property type="term" value="F:NADH dehydrogenase (quinone) (non-electrogenic) activity"/>
    <property type="evidence" value="ECO:0007669"/>
    <property type="project" value="UniProtKB-UniRule"/>
</dbReference>
<dbReference type="GO" id="GO:0030964">
    <property type="term" value="C:NADH dehydrogenase complex"/>
    <property type="evidence" value="ECO:0007669"/>
    <property type="project" value="TreeGrafter"/>
</dbReference>
<dbReference type="NCBIfam" id="NF004323">
    <property type="entry name" value="PRK05715.1-5"/>
    <property type="match status" value="1"/>
</dbReference>
<name>A0A6I5SXZ4_WOLPI</name>
<keyword evidence="6 11" id="KW-0874">Quinone</keyword>
<keyword evidence="7 11" id="KW-1278">Translocase</keyword>
<comment type="function">
    <text evidence="1 11">NDH-1 shuttles electrons from NADH, via FMN and iron-sulfur (Fe-S) centers, to quinones in the respiratory chain. The immediate electron acceptor for the enzyme in this species is believed to be ubiquinone. Couples the redox reaction to proton translocation (for every two electrons transferred, four hydrogen ions are translocated across the cytoplasmic membrane), and thus conserves the redox energy in a proton gradient.</text>
</comment>
<keyword evidence="9 11" id="KW-0520">NAD</keyword>
<evidence type="ECO:0000256" key="7">
    <source>
        <dbReference type="ARBA" id="ARBA00022967"/>
    </source>
</evidence>